<keyword evidence="3" id="KW-1185">Reference proteome</keyword>
<keyword evidence="1" id="KW-0812">Transmembrane</keyword>
<dbReference type="EMBL" id="KZ613960">
    <property type="protein sequence ID" value="PMD32129.1"/>
    <property type="molecule type" value="Genomic_DNA"/>
</dbReference>
<reference evidence="2 3" key="1">
    <citation type="submission" date="2016-04" db="EMBL/GenBank/DDBJ databases">
        <title>A degradative enzymes factory behind the ericoid mycorrhizal symbiosis.</title>
        <authorList>
            <consortium name="DOE Joint Genome Institute"/>
            <person name="Martino E."/>
            <person name="Morin E."/>
            <person name="Grelet G."/>
            <person name="Kuo A."/>
            <person name="Kohler A."/>
            <person name="Daghino S."/>
            <person name="Barry K."/>
            <person name="Choi C."/>
            <person name="Cichocki N."/>
            <person name="Clum A."/>
            <person name="Copeland A."/>
            <person name="Hainaut M."/>
            <person name="Haridas S."/>
            <person name="Labutti K."/>
            <person name="Lindquist E."/>
            <person name="Lipzen A."/>
            <person name="Khouja H.-R."/>
            <person name="Murat C."/>
            <person name="Ohm R."/>
            <person name="Olson A."/>
            <person name="Spatafora J."/>
            <person name="Veneault-Fourrey C."/>
            <person name="Henrissat B."/>
            <person name="Grigoriev I."/>
            <person name="Martin F."/>
            <person name="Perotto S."/>
        </authorList>
    </citation>
    <scope>NUCLEOTIDE SEQUENCE [LARGE SCALE GENOMIC DNA]</scope>
    <source>
        <strain evidence="2 3">F</strain>
    </source>
</reference>
<dbReference type="AlphaFoldDB" id="A0A2J6R0X7"/>
<evidence type="ECO:0008006" key="4">
    <source>
        <dbReference type="Google" id="ProtNLM"/>
    </source>
</evidence>
<dbReference type="OrthoDB" id="3524163at2759"/>
<accession>A0A2J6R0X7</accession>
<sequence length="233" mass="25577">MEWQFWYAIVLCYLSTCVNTLGLWWNTPARIIKFESTLVTPATPIKPLASNQARFVWPGMEPADQGAVLQNVINGDGQAGNWSFYPEYCCDPNEFLEGGFPVYPGDLITSTFTLDLSSGIWLDGASITPGAIGIAAAQAPFQASFHFNPQIYPASTVYQMAYLVIELQQGAELDWGKVIFQDVTIEAETTNRTWCSAPLEDPHNGTRTISTPVTLNGNGTTTCYIQSVEMDGP</sequence>
<gene>
    <name evidence="2" type="ORF">L207DRAFT_591001</name>
</gene>
<evidence type="ECO:0000313" key="2">
    <source>
        <dbReference type="EMBL" id="PMD32129.1"/>
    </source>
</evidence>
<dbReference type="Proteomes" id="UP000235786">
    <property type="component" value="Unassembled WGS sequence"/>
</dbReference>
<evidence type="ECO:0000256" key="1">
    <source>
        <dbReference type="SAM" id="Phobius"/>
    </source>
</evidence>
<proteinExistence type="predicted"/>
<organism evidence="2 3">
    <name type="scientific">Hyaloscypha variabilis (strain UAMH 11265 / GT02V1 / F)</name>
    <name type="common">Meliniomyces variabilis</name>
    <dbReference type="NCBI Taxonomy" id="1149755"/>
    <lineage>
        <taxon>Eukaryota</taxon>
        <taxon>Fungi</taxon>
        <taxon>Dikarya</taxon>
        <taxon>Ascomycota</taxon>
        <taxon>Pezizomycotina</taxon>
        <taxon>Leotiomycetes</taxon>
        <taxon>Helotiales</taxon>
        <taxon>Hyaloscyphaceae</taxon>
        <taxon>Hyaloscypha</taxon>
        <taxon>Hyaloscypha variabilis</taxon>
    </lineage>
</organism>
<protein>
    <recommendedName>
        <fullName evidence="4">Concanavalin A-like lectin/glucanase</fullName>
    </recommendedName>
</protein>
<keyword evidence="1" id="KW-0472">Membrane</keyword>
<name>A0A2J6R0X7_HYAVF</name>
<feature type="transmembrane region" description="Helical" evidence="1">
    <location>
        <begin position="6"/>
        <end position="25"/>
    </location>
</feature>
<evidence type="ECO:0000313" key="3">
    <source>
        <dbReference type="Proteomes" id="UP000235786"/>
    </source>
</evidence>
<keyword evidence="1" id="KW-1133">Transmembrane helix</keyword>